<dbReference type="PANTHER" id="PTHR43162">
    <property type="match status" value="1"/>
</dbReference>
<dbReference type="STRING" id="927083.DB32_006675"/>
<keyword evidence="3" id="KW-1185">Reference proteome</keyword>
<dbReference type="Gene3D" id="3.40.50.720">
    <property type="entry name" value="NAD(P)-binding Rossmann-like Domain"/>
    <property type="match status" value="1"/>
</dbReference>
<dbReference type="RefSeq" id="WP_053236561.1">
    <property type="nucleotide sequence ID" value="NZ_CP011125.1"/>
</dbReference>
<dbReference type="EMBL" id="CP011125">
    <property type="protein sequence ID" value="AKF09526.1"/>
    <property type="molecule type" value="Genomic_DNA"/>
</dbReference>
<feature type="domain" description="NAD(P)-binding" evidence="1">
    <location>
        <begin position="7"/>
        <end position="109"/>
    </location>
</feature>
<dbReference type="Pfam" id="PF13460">
    <property type="entry name" value="NAD_binding_10"/>
    <property type="match status" value="1"/>
</dbReference>
<name>A0A0F6YLS3_9BACT</name>
<protein>
    <submittedName>
        <fullName evidence="2">Putative oxidoreductase</fullName>
    </submittedName>
</protein>
<reference evidence="2 3" key="1">
    <citation type="submission" date="2015-03" db="EMBL/GenBank/DDBJ databases">
        <title>Genome assembly of Sandaracinus amylolyticus DSM 53668.</title>
        <authorList>
            <person name="Sharma G."/>
            <person name="Subramanian S."/>
        </authorList>
    </citation>
    <scope>NUCLEOTIDE SEQUENCE [LARGE SCALE GENOMIC DNA]</scope>
    <source>
        <strain evidence="2 3">DSM 53668</strain>
    </source>
</reference>
<organism evidence="2 3">
    <name type="scientific">Sandaracinus amylolyticus</name>
    <dbReference type="NCBI Taxonomy" id="927083"/>
    <lineage>
        <taxon>Bacteria</taxon>
        <taxon>Pseudomonadati</taxon>
        <taxon>Myxococcota</taxon>
        <taxon>Polyangia</taxon>
        <taxon>Polyangiales</taxon>
        <taxon>Sandaracinaceae</taxon>
        <taxon>Sandaracinus</taxon>
    </lineage>
</organism>
<evidence type="ECO:0000259" key="1">
    <source>
        <dbReference type="Pfam" id="PF13460"/>
    </source>
</evidence>
<dbReference type="Proteomes" id="UP000034883">
    <property type="component" value="Chromosome"/>
</dbReference>
<dbReference type="KEGG" id="samy:DB32_006675"/>
<proteinExistence type="predicted"/>
<evidence type="ECO:0000313" key="2">
    <source>
        <dbReference type="EMBL" id="AKF09526.1"/>
    </source>
</evidence>
<evidence type="ECO:0000313" key="3">
    <source>
        <dbReference type="Proteomes" id="UP000034883"/>
    </source>
</evidence>
<dbReference type="InterPro" id="IPR036291">
    <property type="entry name" value="NAD(P)-bd_dom_sf"/>
</dbReference>
<gene>
    <name evidence="2" type="ORF">DB32_006675</name>
</gene>
<sequence length="320" mass="35018">MRVLLSGATGFVGHLLEPVLRASGHDVVCGSRDPDRARARWPERAWTHLDLDDRASIARAMEGCDAAYYLVHAISTKHDYPEREAREADRFAIEARAHGLRRVVYLGGVAPSGRASRHLRSRLRTGELLRTGAPCCVELRAAMIIGEGSASWAMVRDLSARLPAMVLPQWTQFRSAPVAIDDVLIALSRALELDVPGSCWLDVPGPELMTHEELLRRVSAKLGHRPAMVPVPVLTPSLSSWWVALVTDVGLAMARELVQGLQSDLVPSGDSIWDRIADHAPITLELAVDRAMRARRGPERGLVATLVDRARLRSASAARG</sequence>
<dbReference type="SUPFAM" id="SSF51735">
    <property type="entry name" value="NAD(P)-binding Rossmann-fold domains"/>
    <property type="match status" value="1"/>
</dbReference>
<dbReference type="InterPro" id="IPR051604">
    <property type="entry name" value="Ergot_Alk_Oxidoreductase"/>
</dbReference>
<dbReference type="PANTHER" id="PTHR43162:SF1">
    <property type="entry name" value="PRESTALK A DIFFERENTIATION PROTEIN A"/>
    <property type="match status" value="1"/>
</dbReference>
<dbReference type="AlphaFoldDB" id="A0A0F6YLS3"/>
<dbReference type="InterPro" id="IPR016040">
    <property type="entry name" value="NAD(P)-bd_dom"/>
</dbReference>
<dbReference type="OrthoDB" id="9774199at2"/>
<accession>A0A0F6YLS3</accession>